<dbReference type="InterPro" id="IPR010998">
    <property type="entry name" value="Integrase_recombinase_N"/>
</dbReference>
<dbReference type="InterPro" id="IPR002104">
    <property type="entry name" value="Integrase_catalytic"/>
</dbReference>
<proteinExistence type="inferred from homology"/>
<comment type="similarity">
    <text evidence="1">Belongs to the 'phage' integrase family.</text>
</comment>
<dbReference type="Pfam" id="PF00589">
    <property type="entry name" value="Phage_integrase"/>
    <property type="match status" value="1"/>
</dbReference>
<organism evidence="7 8">
    <name type="scientific">Blastococcus xanthinilyticus</name>
    <dbReference type="NCBI Taxonomy" id="1564164"/>
    <lineage>
        <taxon>Bacteria</taxon>
        <taxon>Bacillati</taxon>
        <taxon>Actinomycetota</taxon>
        <taxon>Actinomycetes</taxon>
        <taxon>Geodermatophilales</taxon>
        <taxon>Geodermatophilaceae</taxon>
        <taxon>Blastococcus</taxon>
    </lineage>
</organism>
<dbReference type="GO" id="GO:0006310">
    <property type="term" value="P:DNA recombination"/>
    <property type="evidence" value="ECO:0007669"/>
    <property type="project" value="UniProtKB-KW"/>
</dbReference>
<comment type="caution">
    <text evidence="7">The sequence shown here is derived from an EMBL/GenBank/DDBJ whole genome shotgun (WGS) entry which is preliminary data.</text>
</comment>
<feature type="domain" description="Core-binding (CB)" evidence="6">
    <location>
        <begin position="3"/>
        <end position="84"/>
    </location>
</feature>
<evidence type="ECO:0000256" key="3">
    <source>
        <dbReference type="ARBA" id="ARBA00023172"/>
    </source>
</evidence>
<dbReference type="InterPro" id="IPR011010">
    <property type="entry name" value="DNA_brk_join_enz"/>
</dbReference>
<reference evidence="7 8" key="1">
    <citation type="submission" date="2019-07" db="EMBL/GenBank/DDBJ databases">
        <title>Genomic Encyclopedia of Archaeal and Bacterial Type Strains, Phase II (KMG-II): from individual species to whole genera.</title>
        <authorList>
            <person name="Goeker M."/>
        </authorList>
    </citation>
    <scope>NUCLEOTIDE SEQUENCE [LARGE SCALE GENOMIC DNA]</scope>
    <source>
        <strain evidence="7 8">DSM 46842</strain>
    </source>
</reference>
<evidence type="ECO:0000259" key="6">
    <source>
        <dbReference type="PROSITE" id="PS51900"/>
    </source>
</evidence>
<feature type="domain" description="Tyr recombinase" evidence="5">
    <location>
        <begin position="105"/>
        <end position="278"/>
    </location>
</feature>
<dbReference type="InterPro" id="IPR013762">
    <property type="entry name" value="Integrase-like_cat_sf"/>
</dbReference>
<dbReference type="Proteomes" id="UP000322499">
    <property type="component" value="Unassembled WGS sequence"/>
</dbReference>
<dbReference type="InterPro" id="IPR050090">
    <property type="entry name" value="Tyrosine_recombinase_XerCD"/>
</dbReference>
<protein>
    <submittedName>
        <fullName evidence="7">Integrase/recombinase XerC</fullName>
    </submittedName>
</protein>
<dbReference type="Gene3D" id="1.10.150.130">
    <property type="match status" value="1"/>
</dbReference>
<dbReference type="AlphaFoldDB" id="A0A5S5CNY0"/>
<dbReference type="PANTHER" id="PTHR30349:SF41">
    <property type="entry name" value="INTEGRASE_RECOMBINASE PROTEIN MJ0367-RELATED"/>
    <property type="match status" value="1"/>
</dbReference>
<dbReference type="PROSITE" id="PS51898">
    <property type="entry name" value="TYR_RECOMBINASE"/>
    <property type="match status" value="1"/>
</dbReference>
<dbReference type="RefSeq" id="WP_166535067.1">
    <property type="nucleotide sequence ID" value="NZ_VNHW01000020.1"/>
</dbReference>
<dbReference type="Gene3D" id="1.10.443.10">
    <property type="entry name" value="Intergrase catalytic core"/>
    <property type="match status" value="1"/>
</dbReference>
<dbReference type="PANTHER" id="PTHR30349">
    <property type="entry name" value="PHAGE INTEGRASE-RELATED"/>
    <property type="match status" value="1"/>
</dbReference>
<sequence>MNAGLDLDVIEHIRWGHTLRGLAANTLRIRADVLNRLHAFTGVPLRHLEPGHVLRFERACIAGRAPETRRAYACHIRSFYRWAMSTGIVETDPSLMLTIPMIPRHLPRPINEADLARALAAARPKLRAIYTLAAYAGLRCVEIAGLDWTDIRRETATGAFLHVRKGKGCKERTVEIGQVVIDALQATGPKRRGPIFLGREGQRIDARSISSGGNRHLHSLGIDATMHQLRHRYGSVAYQLSRDLRMVQEQLGHASPKTTAGYARPSADAAARMVAAMDALPLPNPAPARTRAATERTAS</sequence>
<name>A0A5S5CNY0_9ACTN</name>
<evidence type="ECO:0000256" key="1">
    <source>
        <dbReference type="ARBA" id="ARBA00008857"/>
    </source>
</evidence>
<evidence type="ECO:0000313" key="7">
    <source>
        <dbReference type="EMBL" id="TYP82025.1"/>
    </source>
</evidence>
<evidence type="ECO:0000259" key="5">
    <source>
        <dbReference type="PROSITE" id="PS51898"/>
    </source>
</evidence>
<evidence type="ECO:0000256" key="2">
    <source>
        <dbReference type="ARBA" id="ARBA00023125"/>
    </source>
</evidence>
<accession>A0A5S5CNY0</accession>
<dbReference type="InterPro" id="IPR044068">
    <property type="entry name" value="CB"/>
</dbReference>
<evidence type="ECO:0000256" key="4">
    <source>
        <dbReference type="PROSITE-ProRule" id="PRU01248"/>
    </source>
</evidence>
<keyword evidence="3" id="KW-0233">DNA recombination</keyword>
<dbReference type="SUPFAM" id="SSF56349">
    <property type="entry name" value="DNA breaking-rejoining enzymes"/>
    <property type="match status" value="1"/>
</dbReference>
<dbReference type="GO" id="GO:0015074">
    <property type="term" value="P:DNA integration"/>
    <property type="evidence" value="ECO:0007669"/>
    <property type="project" value="InterPro"/>
</dbReference>
<keyword evidence="8" id="KW-1185">Reference proteome</keyword>
<keyword evidence="2 4" id="KW-0238">DNA-binding</keyword>
<dbReference type="GO" id="GO:0003677">
    <property type="term" value="F:DNA binding"/>
    <property type="evidence" value="ECO:0007669"/>
    <property type="project" value="UniProtKB-UniRule"/>
</dbReference>
<evidence type="ECO:0000313" key="8">
    <source>
        <dbReference type="Proteomes" id="UP000322499"/>
    </source>
</evidence>
<dbReference type="EMBL" id="VNHW01000020">
    <property type="protein sequence ID" value="TYP82025.1"/>
    <property type="molecule type" value="Genomic_DNA"/>
</dbReference>
<gene>
    <name evidence="7" type="ORF">BD833_1209</name>
</gene>
<dbReference type="PROSITE" id="PS51900">
    <property type="entry name" value="CB"/>
    <property type="match status" value="1"/>
</dbReference>